<evidence type="ECO:0000256" key="1">
    <source>
        <dbReference type="ARBA" id="ARBA00008710"/>
    </source>
</evidence>
<dbReference type="InterPro" id="IPR012349">
    <property type="entry name" value="Split_barrel_FMN-bd"/>
</dbReference>
<organism evidence="3 4">
    <name type="scientific">Promicromonospora sukumoe</name>
    <dbReference type="NCBI Taxonomy" id="88382"/>
    <lineage>
        <taxon>Bacteria</taxon>
        <taxon>Bacillati</taxon>
        <taxon>Actinomycetota</taxon>
        <taxon>Actinomycetes</taxon>
        <taxon>Micrococcales</taxon>
        <taxon>Promicromonosporaceae</taxon>
        <taxon>Promicromonospora</taxon>
    </lineage>
</organism>
<dbReference type="GO" id="GO:0016491">
    <property type="term" value="F:oxidoreductase activity"/>
    <property type="evidence" value="ECO:0007669"/>
    <property type="project" value="InterPro"/>
</dbReference>
<dbReference type="PANTHER" id="PTHR39428:SF3">
    <property type="entry name" value="DEAZAFLAVIN-DEPENDENT NITROREDUCTASE"/>
    <property type="match status" value="1"/>
</dbReference>
<gene>
    <name evidence="3" type="ORF">FHX71_001452</name>
</gene>
<keyword evidence="4" id="KW-1185">Reference proteome</keyword>
<dbReference type="Proteomes" id="UP000540568">
    <property type="component" value="Unassembled WGS sequence"/>
</dbReference>
<name>A0A7W3PD23_9MICO</name>
<evidence type="ECO:0000313" key="3">
    <source>
        <dbReference type="EMBL" id="MBA8807510.1"/>
    </source>
</evidence>
<sequence length="143" mass="15419">MTDMNTGIIEAFRANAGVLGADVAGGHFAGKRLLLLHHVGRVSGKQYVTPLVAATDGDAYLVVGSLGGAPKDPVWVANVEDGTGETTIEVGDQTLQATTTVVRPTSPEWERLYGLWAAYWPDAKEYETHTDRKFPVIRLEPKA</sequence>
<proteinExistence type="inferred from homology"/>
<evidence type="ECO:0000313" key="4">
    <source>
        <dbReference type="Proteomes" id="UP000540568"/>
    </source>
</evidence>
<dbReference type="Gene3D" id="2.30.110.10">
    <property type="entry name" value="Electron Transport, Fmn-binding Protein, Chain A"/>
    <property type="match status" value="1"/>
</dbReference>
<protein>
    <submittedName>
        <fullName evidence="3">Deazaflavin-dependent oxidoreductase (Nitroreductase family)</fullName>
    </submittedName>
</protein>
<dbReference type="GO" id="GO:0005886">
    <property type="term" value="C:plasma membrane"/>
    <property type="evidence" value="ECO:0007669"/>
    <property type="project" value="TreeGrafter"/>
</dbReference>
<dbReference type="RefSeq" id="WP_246402322.1">
    <property type="nucleotide sequence ID" value="NZ_BAAATF010000007.1"/>
</dbReference>
<comment type="similarity">
    <text evidence="1">Belongs to the F420H(2)-dependent quinone reductase family.</text>
</comment>
<dbReference type="PANTHER" id="PTHR39428">
    <property type="entry name" value="F420H(2)-DEPENDENT QUINONE REDUCTASE RV1261C"/>
    <property type="match status" value="1"/>
</dbReference>
<evidence type="ECO:0000256" key="2">
    <source>
        <dbReference type="ARBA" id="ARBA00049106"/>
    </source>
</evidence>
<dbReference type="NCBIfam" id="TIGR00026">
    <property type="entry name" value="hi_GC_TIGR00026"/>
    <property type="match status" value="1"/>
</dbReference>
<dbReference type="EMBL" id="JACGWV010000001">
    <property type="protein sequence ID" value="MBA8807510.1"/>
    <property type="molecule type" value="Genomic_DNA"/>
</dbReference>
<accession>A0A7W3PD23</accession>
<comment type="catalytic activity">
    <reaction evidence="2">
        <text>oxidized coenzyme F420-(gamma-L-Glu)(n) + a quinol + H(+) = reduced coenzyme F420-(gamma-L-Glu)(n) + a quinone</text>
        <dbReference type="Rhea" id="RHEA:39663"/>
        <dbReference type="Rhea" id="RHEA-COMP:12939"/>
        <dbReference type="Rhea" id="RHEA-COMP:14378"/>
        <dbReference type="ChEBI" id="CHEBI:15378"/>
        <dbReference type="ChEBI" id="CHEBI:24646"/>
        <dbReference type="ChEBI" id="CHEBI:132124"/>
        <dbReference type="ChEBI" id="CHEBI:133980"/>
        <dbReference type="ChEBI" id="CHEBI:139511"/>
    </reaction>
</comment>
<reference evidence="3 4" key="1">
    <citation type="submission" date="2020-07" db="EMBL/GenBank/DDBJ databases">
        <title>Sequencing the genomes of 1000 actinobacteria strains.</title>
        <authorList>
            <person name="Klenk H.-P."/>
        </authorList>
    </citation>
    <scope>NUCLEOTIDE SEQUENCE [LARGE SCALE GENOMIC DNA]</scope>
    <source>
        <strain evidence="3 4">DSM 44121</strain>
    </source>
</reference>
<comment type="caution">
    <text evidence="3">The sequence shown here is derived from an EMBL/GenBank/DDBJ whole genome shotgun (WGS) entry which is preliminary data.</text>
</comment>
<dbReference type="GO" id="GO:0070967">
    <property type="term" value="F:coenzyme F420 binding"/>
    <property type="evidence" value="ECO:0007669"/>
    <property type="project" value="TreeGrafter"/>
</dbReference>
<dbReference type="Pfam" id="PF04075">
    <property type="entry name" value="F420H2_quin_red"/>
    <property type="match status" value="1"/>
</dbReference>
<dbReference type="AlphaFoldDB" id="A0A7W3PD23"/>
<dbReference type="InterPro" id="IPR004378">
    <property type="entry name" value="F420H2_quin_Rdtase"/>
</dbReference>